<dbReference type="Pfam" id="PF01609">
    <property type="entry name" value="DDE_Tnp_1"/>
    <property type="match status" value="1"/>
</dbReference>
<feature type="region of interest" description="Disordered" evidence="1">
    <location>
        <begin position="108"/>
        <end position="129"/>
    </location>
</feature>
<dbReference type="PANTHER" id="PTHR30007">
    <property type="entry name" value="PHP DOMAIN PROTEIN"/>
    <property type="match status" value="1"/>
</dbReference>
<name>A0AAW5J7D4_PSESS</name>
<dbReference type="PANTHER" id="PTHR30007:SF1">
    <property type="entry name" value="BLR1914 PROTEIN"/>
    <property type="match status" value="1"/>
</dbReference>
<dbReference type="NCBIfam" id="NF033580">
    <property type="entry name" value="transpos_IS5_3"/>
    <property type="match status" value="1"/>
</dbReference>
<dbReference type="Proteomes" id="UP001206018">
    <property type="component" value="Unassembled WGS sequence"/>
</dbReference>
<evidence type="ECO:0000313" key="4">
    <source>
        <dbReference type="EMBL" id="MCQ3023657.1"/>
    </source>
</evidence>
<dbReference type="AlphaFoldDB" id="A0AAW5J7D4"/>
<accession>A0AAW5J7D4</accession>
<dbReference type="GO" id="GO:0004803">
    <property type="term" value="F:transposase activity"/>
    <property type="evidence" value="ECO:0007669"/>
    <property type="project" value="InterPro"/>
</dbReference>
<feature type="domain" description="Insertion element IS402-like" evidence="3">
    <location>
        <begin position="8"/>
        <end position="78"/>
    </location>
</feature>
<dbReference type="InterPro" id="IPR025161">
    <property type="entry name" value="IS402-like_dom"/>
</dbReference>
<evidence type="ECO:0000313" key="5">
    <source>
        <dbReference type="Proteomes" id="UP001206018"/>
    </source>
</evidence>
<dbReference type="InterPro" id="IPR002559">
    <property type="entry name" value="Transposase_11"/>
</dbReference>
<sequence length="284" mass="33487">MTDRYEISSERWAIIEAIISPPQHMGRPRRDDRQMLDGIFWILCSGAKWRDLPERFGPWKTVYQRFRQWRDNGKFEQVLRHLHLRLREDGFIDLDTWMVDSTSIRASRAASGAEKKRGPQEPQHHCLGRSRGGLTTKIHLACDSHGIPLAIMLSPGEQADSRYFMPLLDQISLPGSRGRPRKRCRYVLADKGYDSQVIRQYCDRYGMQPVIPLRKMHRKPRPGLPRLFDRPQYKKRNVIERVFSWLKEKRRIFMRYDKLASSFKAMVTLACIEKCLRADFSEKP</sequence>
<dbReference type="EMBL" id="JANAKN010000084">
    <property type="protein sequence ID" value="MCQ3023657.1"/>
    <property type="molecule type" value="Genomic_DNA"/>
</dbReference>
<evidence type="ECO:0000259" key="2">
    <source>
        <dbReference type="Pfam" id="PF01609"/>
    </source>
</evidence>
<feature type="domain" description="Transposase IS4-like" evidence="2">
    <location>
        <begin position="99"/>
        <end position="271"/>
    </location>
</feature>
<protein>
    <submittedName>
        <fullName evidence="4">IS5 family transposase</fullName>
    </submittedName>
</protein>
<proteinExistence type="predicted"/>
<dbReference type="GO" id="GO:0006313">
    <property type="term" value="P:DNA transposition"/>
    <property type="evidence" value="ECO:0007669"/>
    <property type="project" value="InterPro"/>
</dbReference>
<dbReference type="RefSeq" id="WP_095077643.1">
    <property type="nucleotide sequence ID" value="NZ_JANAKN010000084.1"/>
</dbReference>
<dbReference type="Pfam" id="PF13340">
    <property type="entry name" value="DUF4096"/>
    <property type="match status" value="1"/>
</dbReference>
<reference evidence="4" key="1">
    <citation type="submission" date="2022-07" db="EMBL/GenBank/DDBJ databases">
        <title>The diversity of lipopeptides in the P. syringae complex parallels phylogeny and sheds light on structural diversification during evolutionary history.</title>
        <authorList>
            <person name="Bricout A."/>
            <person name="Morris C.E."/>
            <person name="Chandeysson C."/>
            <person name="Duban M."/>
            <person name="Boistel C."/>
            <person name="Chataigne G."/>
            <person name="Lecouturier D."/>
            <person name="Jacques P."/>
            <person name="Leclere V."/>
            <person name="Rochex A."/>
        </authorList>
    </citation>
    <scope>NUCLEOTIDE SEQUENCE</scope>
    <source>
        <strain evidence="4">LYR0002</strain>
    </source>
</reference>
<organism evidence="4 5">
    <name type="scientific">Pseudomonas savastanoi</name>
    <name type="common">Pseudomonas syringae pv. savastanoi</name>
    <dbReference type="NCBI Taxonomy" id="29438"/>
    <lineage>
        <taxon>Bacteria</taxon>
        <taxon>Pseudomonadati</taxon>
        <taxon>Pseudomonadota</taxon>
        <taxon>Gammaproteobacteria</taxon>
        <taxon>Pseudomonadales</taxon>
        <taxon>Pseudomonadaceae</taxon>
        <taxon>Pseudomonas</taxon>
    </lineage>
</organism>
<feature type="compositionally biased region" description="Basic and acidic residues" evidence="1">
    <location>
        <begin position="113"/>
        <end position="124"/>
    </location>
</feature>
<evidence type="ECO:0000259" key="3">
    <source>
        <dbReference type="Pfam" id="PF13340"/>
    </source>
</evidence>
<dbReference type="GO" id="GO:0003677">
    <property type="term" value="F:DNA binding"/>
    <property type="evidence" value="ECO:0007669"/>
    <property type="project" value="InterPro"/>
</dbReference>
<gene>
    <name evidence="4" type="ORF">NLO85_24585</name>
</gene>
<evidence type="ECO:0000256" key="1">
    <source>
        <dbReference type="SAM" id="MobiDB-lite"/>
    </source>
</evidence>
<comment type="caution">
    <text evidence="4">The sequence shown here is derived from an EMBL/GenBank/DDBJ whole genome shotgun (WGS) entry which is preliminary data.</text>
</comment>